<dbReference type="SUPFAM" id="SSF56281">
    <property type="entry name" value="Metallo-hydrolase/oxidoreductase"/>
    <property type="match status" value="1"/>
</dbReference>
<dbReference type="KEGG" id="mchc:CK556_00195"/>
<dbReference type="Gene3D" id="3.60.15.10">
    <property type="entry name" value="Ribonuclease Z/Hydroxyacylglutathione hydrolase-like"/>
    <property type="match status" value="1"/>
</dbReference>
<dbReference type="InterPro" id="IPR052159">
    <property type="entry name" value="Competence_DNA_uptake"/>
</dbReference>
<sequence length="363" mass="40344">MKKIWNQIAFIIIIVLLFIMIPFSVVSCSNKIIELTGNVNYYVAAVGNGNFSVVEKDGHGVILDAGAGLSDSKNLYDLGNERASSYWTRNSNSAITEWAVKFMKETAKIEYLDAAFISHKHSDHYDLLFDILDAYSQDETVVVAPIDSAGLEETIKSVSPNWNGTVDKKFRKQYTFLGGTFENLTAYSSKKTLKSIKNNMTKDPNDTSMAIRFTANGHSVLSLGDLQNQGPTKDEKFLNKVKEKEYDVLLAGHHGSINSATLAIAENSGVIKHTFFSGTSYSNGSSDWDKYSGGHLMNPHSITQSMQRVWKNTNSANYYLTGIWEKDSDGQNFKGNLASSYKWSSEKNEVLKISDTILNSNAR</sequence>
<reference evidence="1 2" key="1">
    <citation type="submission" date="2017-08" db="EMBL/GenBank/DDBJ databases">
        <title>Complete Genome Sequence of Mesoplasma chauliocola.</title>
        <authorList>
            <person name="Knight T.F.Jr."/>
            <person name="Citino T."/>
        </authorList>
    </citation>
    <scope>NUCLEOTIDE SEQUENCE [LARGE SCALE GENOMIC DNA]</scope>
    <source>
        <strain evidence="1 2">CHPA-2</strain>
    </source>
</reference>
<proteinExistence type="predicted"/>
<keyword evidence="2" id="KW-1185">Reference proteome</keyword>
<dbReference type="STRING" id="1336232.GCA_000518825_00713"/>
<dbReference type="InterPro" id="IPR036866">
    <property type="entry name" value="RibonucZ/Hydroxyglut_hydro"/>
</dbReference>
<evidence type="ECO:0008006" key="3">
    <source>
        <dbReference type="Google" id="ProtNLM"/>
    </source>
</evidence>
<organism evidence="1 2">
    <name type="scientific">Mesoplasma chauliocola</name>
    <dbReference type="NCBI Taxonomy" id="216427"/>
    <lineage>
        <taxon>Bacteria</taxon>
        <taxon>Bacillati</taxon>
        <taxon>Mycoplasmatota</taxon>
        <taxon>Mollicutes</taxon>
        <taxon>Entomoplasmatales</taxon>
        <taxon>Entomoplasmataceae</taxon>
        <taxon>Mesoplasma</taxon>
    </lineage>
</organism>
<dbReference type="Proteomes" id="UP000232229">
    <property type="component" value="Chromosome"/>
</dbReference>
<dbReference type="PROSITE" id="PS51257">
    <property type="entry name" value="PROKAR_LIPOPROTEIN"/>
    <property type="match status" value="1"/>
</dbReference>
<dbReference type="EMBL" id="CP023173">
    <property type="protein sequence ID" value="ASZ08788.1"/>
    <property type="molecule type" value="Genomic_DNA"/>
</dbReference>
<dbReference type="PANTHER" id="PTHR30619">
    <property type="entry name" value="DNA INTERNALIZATION/COMPETENCE PROTEIN COMEC/REC2"/>
    <property type="match status" value="1"/>
</dbReference>
<dbReference type="AlphaFoldDB" id="A0A249SME7"/>
<evidence type="ECO:0000313" key="1">
    <source>
        <dbReference type="EMBL" id="ASZ08788.1"/>
    </source>
</evidence>
<accession>A0A249SME7</accession>
<name>A0A249SME7_9MOLU</name>
<dbReference type="PANTHER" id="PTHR30619:SF1">
    <property type="entry name" value="RECOMBINATION PROTEIN 2"/>
    <property type="match status" value="1"/>
</dbReference>
<dbReference type="RefSeq" id="WP_027875828.1">
    <property type="nucleotide sequence ID" value="NZ_CP023173.1"/>
</dbReference>
<protein>
    <recommendedName>
        <fullName evidence="3">Metallo-beta-lactamase domain-containing protein</fullName>
    </recommendedName>
</protein>
<evidence type="ECO:0000313" key="2">
    <source>
        <dbReference type="Proteomes" id="UP000232229"/>
    </source>
</evidence>
<gene>
    <name evidence="1" type="ORF">CK556_00195</name>
</gene>